<gene>
    <name evidence="1" type="ORF">CR513_21002</name>
</gene>
<dbReference type="AlphaFoldDB" id="A0A371H0N4"/>
<organism evidence="1 2">
    <name type="scientific">Mucuna pruriens</name>
    <name type="common">Velvet bean</name>
    <name type="synonym">Dolichos pruriens</name>
    <dbReference type="NCBI Taxonomy" id="157652"/>
    <lineage>
        <taxon>Eukaryota</taxon>
        <taxon>Viridiplantae</taxon>
        <taxon>Streptophyta</taxon>
        <taxon>Embryophyta</taxon>
        <taxon>Tracheophyta</taxon>
        <taxon>Spermatophyta</taxon>
        <taxon>Magnoliopsida</taxon>
        <taxon>eudicotyledons</taxon>
        <taxon>Gunneridae</taxon>
        <taxon>Pentapetalae</taxon>
        <taxon>rosids</taxon>
        <taxon>fabids</taxon>
        <taxon>Fabales</taxon>
        <taxon>Fabaceae</taxon>
        <taxon>Papilionoideae</taxon>
        <taxon>50 kb inversion clade</taxon>
        <taxon>NPAAA clade</taxon>
        <taxon>indigoferoid/millettioid clade</taxon>
        <taxon>Phaseoleae</taxon>
        <taxon>Mucuna</taxon>
    </lineage>
</organism>
<proteinExistence type="predicted"/>
<comment type="caution">
    <text evidence="1">The sequence shown here is derived from an EMBL/GenBank/DDBJ whole genome shotgun (WGS) entry which is preliminary data.</text>
</comment>
<keyword evidence="2" id="KW-1185">Reference proteome</keyword>
<protein>
    <submittedName>
        <fullName evidence="1">Uncharacterized protein</fullName>
    </submittedName>
</protein>
<reference evidence="1" key="1">
    <citation type="submission" date="2018-05" db="EMBL/GenBank/DDBJ databases">
        <title>Draft genome of Mucuna pruriens seed.</title>
        <authorList>
            <person name="Nnadi N.E."/>
            <person name="Vos R."/>
            <person name="Hasami M.H."/>
            <person name="Devisetty U.K."/>
            <person name="Aguiy J.C."/>
        </authorList>
    </citation>
    <scope>NUCLEOTIDE SEQUENCE [LARGE SCALE GENOMIC DNA]</scope>
    <source>
        <strain evidence="1">JCA_2017</strain>
    </source>
</reference>
<dbReference type="OrthoDB" id="1520168at2759"/>
<sequence length="181" mass="20555">MENGSSVASGLMLQNSRASPIFGFTERPFLAHWDKSFHHGTELKFALAAGNTVSPPSSTSELHKKKKMKRTIKFLSKIHQRSQCKTIIWKENDSLQVHKNCSNTLATILSVELIKEVIVVRLIFLPYFIVKNLKNIPELIATAIVYISKIKISRSTLESYYNNIFAYILSTDCKSEHSTHE</sequence>
<evidence type="ECO:0000313" key="1">
    <source>
        <dbReference type="EMBL" id="RDX96350.1"/>
    </source>
</evidence>
<dbReference type="Proteomes" id="UP000257109">
    <property type="component" value="Unassembled WGS sequence"/>
</dbReference>
<feature type="non-terminal residue" evidence="1">
    <location>
        <position position="1"/>
    </location>
</feature>
<dbReference type="EMBL" id="QJKJ01003905">
    <property type="protein sequence ID" value="RDX96350.1"/>
    <property type="molecule type" value="Genomic_DNA"/>
</dbReference>
<accession>A0A371H0N4</accession>
<evidence type="ECO:0000313" key="2">
    <source>
        <dbReference type="Proteomes" id="UP000257109"/>
    </source>
</evidence>
<name>A0A371H0N4_MUCPR</name>